<dbReference type="GO" id="GO:0009982">
    <property type="term" value="F:pseudouridine synthase activity"/>
    <property type="evidence" value="ECO:0000318"/>
    <property type="project" value="GO_Central"/>
</dbReference>
<accession>Q5KC13</accession>
<dbReference type="GO" id="GO:1990481">
    <property type="term" value="P:mRNA pseudouridine synthesis"/>
    <property type="evidence" value="ECO:0000318"/>
    <property type="project" value="GO_Central"/>
</dbReference>
<dbReference type="InterPro" id="IPR020095">
    <property type="entry name" value="PsdUridine_synth_TruA_C"/>
</dbReference>
<dbReference type="AlphaFoldDB" id="Q5KC13"/>
<dbReference type="OMA" id="DCKFPEM"/>
<dbReference type="InterPro" id="IPR041707">
    <property type="entry name" value="Pus3-like"/>
</dbReference>
<evidence type="ECO:0000313" key="7">
    <source>
        <dbReference type="Proteomes" id="UP000002149"/>
    </source>
</evidence>
<dbReference type="VEuPathDB" id="FungiDB:CNI00670"/>
<dbReference type="HOGENOM" id="CLU_014673_2_2_1"/>
<feature type="domain" description="Pseudouridine synthase I TruA alpha/beta" evidence="5">
    <location>
        <begin position="271"/>
        <end position="382"/>
    </location>
</feature>
<evidence type="ECO:0000256" key="3">
    <source>
        <dbReference type="ARBA" id="ARBA00023235"/>
    </source>
</evidence>
<dbReference type="InterPro" id="IPR001406">
    <property type="entry name" value="PsdUridine_synth_TruA"/>
</dbReference>
<feature type="region of interest" description="Disordered" evidence="4">
    <location>
        <begin position="37"/>
        <end position="65"/>
    </location>
</feature>
<dbReference type="Proteomes" id="UP000002149">
    <property type="component" value="Chromosome 9"/>
</dbReference>
<feature type="region of interest" description="Disordered" evidence="4">
    <location>
        <begin position="477"/>
        <end position="514"/>
    </location>
</feature>
<dbReference type="SUPFAM" id="SSF55120">
    <property type="entry name" value="Pseudouridine synthase"/>
    <property type="match status" value="1"/>
</dbReference>
<evidence type="ECO:0000313" key="6">
    <source>
        <dbReference type="EMBL" id="AAW45495.1"/>
    </source>
</evidence>
<dbReference type="KEGG" id="cne:CNI00670"/>
<dbReference type="NCBIfam" id="TIGR00071">
    <property type="entry name" value="hisT_truA"/>
    <property type="match status" value="1"/>
</dbReference>
<dbReference type="CDD" id="cd02569">
    <property type="entry name" value="PseudoU_synth_ScPus3"/>
    <property type="match status" value="1"/>
</dbReference>
<dbReference type="GO" id="GO:0003723">
    <property type="term" value="F:RNA binding"/>
    <property type="evidence" value="ECO:0007669"/>
    <property type="project" value="InterPro"/>
</dbReference>
<dbReference type="GeneID" id="3259427"/>
<dbReference type="InterPro" id="IPR020094">
    <property type="entry name" value="TruA/RsuA/RluB/E/F_N"/>
</dbReference>
<evidence type="ECO:0000256" key="1">
    <source>
        <dbReference type="ARBA" id="ARBA00009375"/>
    </source>
</evidence>
<dbReference type="InParanoid" id="Q5KC13"/>
<dbReference type="FunFam" id="3.30.70.660:FF:000017">
    <property type="entry name" value="tRNA pseudouridine(38-40) synthase"/>
    <property type="match status" value="1"/>
</dbReference>
<keyword evidence="2" id="KW-0819">tRNA processing</keyword>
<evidence type="ECO:0000259" key="5">
    <source>
        <dbReference type="Pfam" id="PF01416"/>
    </source>
</evidence>
<keyword evidence="7" id="KW-1185">Reference proteome</keyword>
<dbReference type="EMBL" id="AE017349">
    <property type="protein sequence ID" value="AAW45495.1"/>
    <property type="molecule type" value="Genomic_DNA"/>
</dbReference>
<sequence length="514" mass="58016">MIITFILRRANKMSRYANLTREQLIQKLEALECTSLVPSQEPLPPQTATATKQERRSKKKAEKPFHFPAHPTRHIALLISYHGWPYSGLALQAPATPDGPPVPTVEAELLAALEKTRLIAEGKGWEGCGFGRCGRTDRGVSGEGQVVNLWVRSSRKRGDGGGELGDGWRDAVEPEVEKMEKTVIVQEDEEKGVKEKKSKVIQPPRQPSEFPYPKLLNSVLPPSIRILAWSPIPASFDSRFSCTYRHYRYAFHTRPTPTSPELDLELMRQGAQLLLGEHDYRNFCKLDGSKQIENHTRGVLKAWFEGGKSQGVGDGMMVFNLIGTAFLWHQVRHIIAVLFLVGAKLEPPSIVSDLLDVKRFPSKPNYTMGHPLPLTLHHCGYPDDLIDWRFGGYDGPWQRLSEDEKEKKYNLAMGGREGLDRQLEVARQEAQLRSWQISGSLRKLDSIFGPSRAEKYAGALWPIGGGDYMMSGKYKKVEDRPRGETPDEVNRKWREGKGKIRKEAREAKGMDVDE</sequence>
<dbReference type="Gene3D" id="3.30.70.660">
    <property type="entry name" value="Pseudouridine synthase I, catalytic domain, C-terminal subdomain"/>
    <property type="match status" value="1"/>
</dbReference>
<dbReference type="Gene3D" id="3.30.70.580">
    <property type="entry name" value="Pseudouridine synthase I, catalytic domain, N-terminal subdomain"/>
    <property type="match status" value="1"/>
</dbReference>
<comment type="similarity">
    <text evidence="1">Belongs to the tRNA pseudouridine synthase TruA family.</text>
</comment>
<dbReference type="eggNOG" id="KOG2554">
    <property type="taxonomic scope" value="Eukaryota"/>
</dbReference>
<dbReference type="PANTHER" id="PTHR11142">
    <property type="entry name" value="PSEUDOURIDYLATE SYNTHASE"/>
    <property type="match status" value="1"/>
</dbReference>
<dbReference type="FunCoup" id="Q5KC13">
    <property type="interactions" value="497"/>
</dbReference>
<reference evidence="6 7" key="1">
    <citation type="journal article" date="2005" name="Science">
        <title>The genome of the basidiomycetous yeast and human pathogen Cryptococcus neoformans.</title>
        <authorList>
            <person name="Loftus B.J."/>
            <person name="Fung E."/>
            <person name="Roncaglia P."/>
            <person name="Rowley D."/>
            <person name="Amedeo P."/>
            <person name="Bruno D."/>
            <person name="Vamathevan J."/>
            <person name="Miranda M."/>
            <person name="Anderson I.J."/>
            <person name="Fraser J.A."/>
            <person name="Allen J.E."/>
            <person name="Bosdet I.E."/>
            <person name="Brent M.R."/>
            <person name="Chiu R."/>
            <person name="Doering T.L."/>
            <person name="Donlin M.J."/>
            <person name="D'Souza C.A."/>
            <person name="Fox D.S."/>
            <person name="Grinberg V."/>
            <person name="Fu J."/>
            <person name="Fukushima M."/>
            <person name="Haas B.J."/>
            <person name="Huang J.C."/>
            <person name="Janbon G."/>
            <person name="Jones S.J."/>
            <person name="Koo H.L."/>
            <person name="Krzywinski M.I."/>
            <person name="Kwon-Chung J.K."/>
            <person name="Lengeler K.B."/>
            <person name="Maiti R."/>
            <person name="Marra M.A."/>
            <person name="Marra R.E."/>
            <person name="Mathewson C.A."/>
            <person name="Mitchell T.G."/>
            <person name="Pertea M."/>
            <person name="Riggs F.R."/>
            <person name="Salzberg S.L."/>
            <person name="Schein J.E."/>
            <person name="Shvartsbeyn A."/>
            <person name="Shin H."/>
            <person name="Shumway M."/>
            <person name="Specht C.A."/>
            <person name="Suh B.B."/>
            <person name="Tenney A."/>
            <person name="Utterback T.R."/>
            <person name="Wickes B.L."/>
            <person name="Wortman J.R."/>
            <person name="Wye N.H."/>
            <person name="Kronstad J.W."/>
            <person name="Lodge J.K."/>
            <person name="Heitman J."/>
            <person name="Davis R.W."/>
            <person name="Fraser C.M."/>
            <person name="Hyman R.W."/>
        </authorList>
    </citation>
    <scope>NUCLEOTIDE SEQUENCE [LARGE SCALE GENOMIC DNA]</scope>
    <source>
        <strain evidence="7">JEC21 / ATCC MYA-565</strain>
    </source>
</reference>
<name>Q5KC13_CRYD1</name>
<dbReference type="PaxDb" id="214684-Q5KC13"/>
<dbReference type="RefSeq" id="XP_572802.1">
    <property type="nucleotide sequence ID" value="XM_572802.2"/>
</dbReference>
<dbReference type="HAMAP" id="MF_00171">
    <property type="entry name" value="TruA"/>
    <property type="match status" value="1"/>
</dbReference>
<dbReference type="GO" id="GO:0005634">
    <property type="term" value="C:nucleus"/>
    <property type="evidence" value="ECO:0000318"/>
    <property type="project" value="GO_Central"/>
</dbReference>
<proteinExistence type="inferred from homology"/>
<dbReference type="InterPro" id="IPR020103">
    <property type="entry name" value="PsdUridine_synth_cat_dom_sf"/>
</dbReference>
<organism evidence="6 7">
    <name type="scientific">Cryptococcus deneoformans (strain JEC21 / ATCC MYA-565)</name>
    <name type="common">Cryptococcus neoformans var. neoformans serotype D</name>
    <dbReference type="NCBI Taxonomy" id="214684"/>
    <lineage>
        <taxon>Eukaryota</taxon>
        <taxon>Fungi</taxon>
        <taxon>Dikarya</taxon>
        <taxon>Basidiomycota</taxon>
        <taxon>Agaricomycotina</taxon>
        <taxon>Tremellomycetes</taxon>
        <taxon>Tremellales</taxon>
        <taxon>Cryptococcaceae</taxon>
        <taxon>Cryptococcus</taxon>
        <taxon>Cryptococcus neoformans species complex</taxon>
    </lineage>
</organism>
<dbReference type="InterPro" id="IPR020097">
    <property type="entry name" value="PsdUridine_synth_TruA_a/b_dom"/>
</dbReference>
<evidence type="ECO:0000256" key="2">
    <source>
        <dbReference type="ARBA" id="ARBA00022694"/>
    </source>
</evidence>
<dbReference type="STRING" id="214684.Q5KC13"/>
<dbReference type="OrthoDB" id="25767at2759"/>
<protein>
    <submittedName>
        <fullName evidence="6">Pseudouridylate synthase, putative</fullName>
    </submittedName>
</protein>
<evidence type="ECO:0000256" key="4">
    <source>
        <dbReference type="SAM" id="MobiDB-lite"/>
    </source>
</evidence>
<dbReference type="PANTHER" id="PTHR11142:SF5">
    <property type="entry name" value="TRNA PSEUDOURIDINE(38_39) SYNTHASE"/>
    <property type="match status" value="1"/>
</dbReference>
<dbReference type="Pfam" id="PF01416">
    <property type="entry name" value="PseudoU_synth_1"/>
    <property type="match status" value="1"/>
</dbReference>
<dbReference type="GO" id="GO:0031119">
    <property type="term" value="P:tRNA pseudouridine synthesis"/>
    <property type="evidence" value="ECO:0000318"/>
    <property type="project" value="GO_Central"/>
</dbReference>
<keyword evidence="3" id="KW-0413">Isomerase</keyword>
<gene>
    <name evidence="6" type="ordered locus">CNI00670</name>
</gene>
<dbReference type="GO" id="GO:0005737">
    <property type="term" value="C:cytoplasm"/>
    <property type="evidence" value="ECO:0000318"/>
    <property type="project" value="GO_Central"/>
</dbReference>